<proteinExistence type="predicted"/>
<evidence type="ECO:0000313" key="2">
    <source>
        <dbReference type="EMBL" id="MCT4703844.1"/>
    </source>
</evidence>
<dbReference type="Pfam" id="PF07883">
    <property type="entry name" value="Cupin_2"/>
    <property type="match status" value="1"/>
</dbReference>
<evidence type="ECO:0000313" key="3">
    <source>
        <dbReference type="Proteomes" id="UP001150641"/>
    </source>
</evidence>
<reference evidence="2" key="1">
    <citation type="submission" date="2022-03" db="EMBL/GenBank/DDBJ databases">
        <title>Proposal of a novel genus Dryocolo and two novel species.</title>
        <authorList>
            <person name="Maddock D.W."/>
            <person name="Brady C.L."/>
            <person name="Denman S."/>
            <person name="Arnold D."/>
        </authorList>
    </citation>
    <scope>NUCLEOTIDE SEQUENCE</scope>
    <source>
        <strain evidence="2">H6W4</strain>
    </source>
</reference>
<dbReference type="RefSeq" id="WP_271124527.1">
    <property type="nucleotide sequence ID" value="NZ_JALHAN010000069.1"/>
</dbReference>
<dbReference type="InterPro" id="IPR013096">
    <property type="entry name" value="Cupin_2"/>
</dbReference>
<dbReference type="Gene3D" id="2.60.120.10">
    <property type="entry name" value="Jelly Rolls"/>
    <property type="match status" value="1"/>
</dbReference>
<dbReference type="InterPro" id="IPR011051">
    <property type="entry name" value="RmlC_Cupin_sf"/>
</dbReference>
<sequence>MLVNLFTHFPDAVLREEAETFDALLSAPGIKIERIISTGQATPAGSWYCQAENEWVILLRGSAGLRFESETRTRVLYPGDFVNIPAHSRHRVEWTDASMPTVWLVVHYAGADN</sequence>
<dbReference type="InterPro" id="IPR014710">
    <property type="entry name" value="RmlC-like_jellyroll"/>
</dbReference>
<evidence type="ECO:0000259" key="1">
    <source>
        <dbReference type="Pfam" id="PF07883"/>
    </source>
</evidence>
<dbReference type="AlphaFoldDB" id="A0A9X2WCH3"/>
<dbReference type="SUPFAM" id="SSF51182">
    <property type="entry name" value="RmlC-like cupins"/>
    <property type="match status" value="1"/>
</dbReference>
<accession>A0A9X2WCH3</accession>
<dbReference type="EMBL" id="JALHAP010000082">
    <property type="protein sequence ID" value="MCT4703844.1"/>
    <property type="molecule type" value="Genomic_DNA"/>
</dbReference>
<feature type="domain" description="Cupin type-2" evidence="1">
    <location>
        <begin position="51"/>
        <end position="106"/>
    </location>
</feature>
<comment type="caution">
    <text evidence="2">The sequence shown here is derived from an EMBL/GenBank/DDBJ whole genome shotgun (WGS) entry which is preliminary data.</text>
</comment>
<organism evidence="2 3">
    <name type="scientific">Dryocola boscaweniae</name>
    <dbReference type="NCBI Taxonomy" id="2925397"/>
    <lineage>
        <taxon>Bacteria</taxon>
        <taxon>Pseudomonadati</taxon>
        <taxon>Pseudomonadota</taxon>
        <taxon>Gammaproteobacteria</taxon>
        <taxon>Enterobacterales</taxon>
        <taxon>Enterobacteriaceae</taxon>
        <taxon>Dryocola</taxon>
    </lineage>
</organism>
<dbReference type="Proteomes" id="UP001150641">
    <property type="component" value="Unassembled WGS sequence"/>
</dbReference>
<protein>
    <submittedName>
        <fullName evidence="2">Cupin domain-containing protein</fullName>
    </submittedName>
</protein>
<gene>
    <name evidence="2" type="ORF">MUA00_18865</name>
</gene>
<dbReference type="CDD" id="cd06981">
    <property type="entry name" value="cupin_reut_a1446"/>
    <property type="match status" value="1"/>
</dbReference>
<keyword evidence="3" id="KW-1185">Reference proteome</keyword>
<name>A0A9X2WCH3_9ENTR</name>